<feature type="signal peptide" evidence="4">
    <location>
        <begin position="1"/>
        <end position="17"/>
    </location>
</feature>
<evidence type="ECO:0000256" key="1">
    <source>
        <dbReference type="ARBA" id="ARBA00004418"/>
    </source>
</evidence>
<proteinExistence type="inferred from homology"/>
<dbReference type="CDD" id="cd14656">
    <property type="entry name" value="Imelysin-like_EfeO"/>
    <property type="match status" value="1"/>
</dbReference>
<dbReference type="EMBL" id="JBHTIW010000046">
    <property type="protein sequence ID" value="MFD0923904.1"/>
    <property type="molecule type" value="Genomic_DNA"/>
</dbReference>
<sequence>MRTSLRIVLPITALALAACGQQPVKDAPGTISVEASDNACKVSRTSAPAGTITFDVRNTGSQVTEFYLYGQGDKIISEVENIGPGTNRQLVAQVPQGGEYTTACKPGMQGNGIRGEFTVTGSAQAASSPEIARAVAAYKTYVDQQADQLRADTGRFAQAVKTGDVAGAKALYPRARTAWERIEPVAESFGDLDPKIDGREADLDPGQPFTGYHRLEKDLWATGPRPDTPAVADQLVADVDQIVARSRNVELTPADIANGAKELLDEVATSKVTGEEETFSHTDLWDFQANVEGAEQVVDVLRPVLAAKDPKLLGTLDQNFGTVNGLLARYRVGDGFRTYPELRPEQVKELSAAVDALAEPLSRTAAVVTA</sequence>
<organism evidence="7 8">
    <name type="scientific">Saccharopolyspora rosea</name>
    <dbReference type="NCBI Taxonomy" id="524884"/>
    <lineage>
        <taxon>Bacteria</taxon>
        <taxon>Bacillati</taxon>
        <taxon>Actinomycetota</taxon>
        <taxon>Actinomycetes</taxon>
        <taxon>Pseudonocardiales</taxon>
        <taxon>Pseudonocardiaceae</taxon>
        <taxon>Saccharopolyspora</taxon>
    </lineage>
</organism>
<dbReference type="Pfam" id="PF09375">
    <property type="entry name" value="Peptidase_M75"/>
    <property type="match status" value="1"/>
</dbReference>
<protein>
    <submittedName>
        <fullName evidence="7">Iron uptake system protein EfeO</fullName>
    </submittedName>
</protein>
<dbReference type="Proteomes" id="UP001597018">
    <property type="component" value="Unassembled WGS sequence"/>
</dbReference>
<dbReference type="Pfam" id="PF13473">
    <property type="entry name" value="Cupredoxin_1"/>
    <property type="match status" value="1"/>
</dbReference>
<evidence type="ECO:0000256" key="2">
    <source>
        <dbReference type="ARBA" id="ARBA00005989"/>
    </source>
</evidence>
<accession>A0ABW3FZR6</accession>
<dbReference type="InterPro" id="IPR008972">
    <property type="entry name" value="Cupredoxin"/>
</dbReference>
<dbReference type="PANTHER" id="PTHR39192">
    <property type="entry name" value="IRON UPTAKE SYSTEM COMPONENT EFEO"/>
    <property type="match status" value="1"/>
</dbReference>
<feature type="domain" description="EfeO-type cupredoxin-like" evidence="6">
    <location>
        <begin position="13"/>
        <end position="119"/>
    </location>
</feature>
<feature type="domain" description="Imelysin-like" evidence="5">
    <location>
        <begin position="134"/>
        <end position="362"/>
    </location>
</feature>
<feature type="chain" id="PRO_5047226479" evidence="4">
    <location>
        <begin position="18"/>
        <end position="370"/>
    </location>
</feature>
<dbReference type="Gene3D" id="1.20.1420.20">
    <property type="entry name" value="M75 peptidase, HXXE motif"/>
    <property type="match status" value="1"/>
</dbReference>
<dbReference type="InterPro" id="IPR028096">
    <property type="entry name" value="EfeO_Cupredoxin"/>
</dbReference>
<dbReference type="RefSeq" id="WP_263252898.1">
    <property type="nucleotide sequence ID" value="NZ_BAABLT010000025.1"/>
</dbReference>
<comment type="caution">
    <text evidence="7">The sequence shown here is derived from an EMBL/GenBank/DDBJ whole genome shotgun (WGS) entry which is preliminary data.</text>
</comment>
<evidence type="ECO:0000313" key="7">
    <source>
        <dbReference type="EMBL" id="MFD0923904.1"/>
    </source>
</evidence>
<dbReference type="Gene3D" id="2.60.40.420">
    <property type="entry name" value="Cupredoxins - blue copper proteins"/>
    <property type="match status" value="1"/>
</dbReference>
<dbReference type="InterPro" id="IPR038352">
    <property type="entry name" value="Imelysin_sf"/>
</dbReference>
<evidence type="ECO:0000256" key="4">
    <source>
        <dbReference type="SAM" id="SignalP"/>
    </source>
</evidence>
<evidence type="ECO:0000256" key="3">
    <source>
        <dbReference type="ARBA" id="ARBA00022729"/>
    </source>
</evidence>
<comment type="similarity">
    <text evidence="2">Belongs to the EfeM/EfeO family.</text>
</comment>
<comment type="subcellular location">
    <subcellularLocation>
        <location evidence="1">Periplasm</location>
    </subcellularLocation>
</comment>
<keyword evidence="8" id="KW-1185">Reference proteome</keyword>
<evidence type="ECO:0000259" key="6">
    <source>
        <dbReference type="Pfam" id="PF13473"/>
    </source>
</evidence>
<dbReference type="PROSITE" id="PS51257">
    <property type="entry name" value="PROKAR_LIPOPROTEIN"/>
    <property type="match status" value="1"/>
</dbReference>
<dbReference type="InterPro" id="IPR050894">
    <property type="entry name" value="EfeM/EfeO_iron_uptake"/>
</dbReference>
<dbReference type="InterPro" id="IPR053377">
    <property type="entry name" value="Iron_uptake_EfeM/EfeO"/>
</dbReference>
<gene>
    <name evidence="7" type="primary">efeO</name>
    <name evidence="7" type="ORF">ACFQ16_29510</name>
</gene>
<dbReference type="NCBIfam" id="NF041757">
    <property type="entry name" value="EfeO"/>
    <property type="match status" value="1"/>
</dbReference>
<keyword evidence="3 4" id="KW-0732">Signal</keyword>
<dbReference type="InterPro" id="IPR034981">
    <property type="entry name" value="Imelysin-like_EfeO/Algp7"/>
</dbReference>
<dbReference type="PANTHER" id="PTHR39192:SF1">
    <property type="entry name" value="IRON UPTAKE SYSTEM COMPONENT EFEO"/>
    <property type="match status" value="1"/>
</dbReference>
<name>A0ABW3FZR6_9PSEU</name>
<evidence type="ECO:0000313" key="8">
    <source>
        <dbReference type="Proteomes" id="UP001597018"/>
    </source>
</evidence>
<dbReference type="InterPro" id="IPR018976">
    <property type="entry name" value="Imelysin-like"/>
</dbReference>
<evidence type="ECO:0000259" key="5">
    <source>
        <dbReference type="Pfam" id="PF09375"/>
    </source>
</evidence>
<reference evidence="8" key="1">
    <citation type="journal article" date="2019" name="Int. J. Syst. Evol. Microbiol.">
        <title>The Global Catalogue of Microorganisms (GCM) 10K type strain sequencing project: providing services to taxonomists for standard genome sequencing and annotation.</title>
        <authorList>
            <consortium name="The Broad Institute Genomics Platform"/>
            <consortium name="The Broad Institute Genome Sequencing Center for Infectious Disease"/>
            <person name="Wu L."/>
            <person name="Ma J."/>
        </authorList>
    </citation>
    <scope>NUCLEOTIDE SEQUENCE [LARGE SCALE GENOMIC DNA]</scope>
    <source>
        <strain evidence="8">CCUG 56401</strain>
    </source>
</reference>